<proteinExistence type="predicted"/>
<evidence type="ECO:0000313" key="2">
    <source>
        <dbReference type="EMBL" id="SSX35617.1"/>
    </source>
</evidence>
<accession>A0A336N3Z0</accession>
<reference evidence="1" key="1">
    <citation type="submission" date="2018-04" db="EMBL/GenBank/DDBJ databases">
        <authorList>
            <person name="Go L.Y."/>
            <person name="Mitchell J.A."/>
        </authorList>
    </citation>
    <scope>NUCLEOTIDE SEQUENCE</scope>
    <source>
        <tissue evidence="1">Whole organism</tissue>
    </source>
</reference>
<dbReference type="PANTHER" id="PTHR45913:SF19">
    <property type="entry name" value="LOW QUALITY PROTEIN: ZINC FINGER BED DOMAIN-CONTAINING PROTEIN 5-LIKE"/>
    <property type="match status" value="1"/>
</dbReference>
<name>A0A336N3Z0_CULSO</name>
<dbReference type="EMBL" id="UFQT01004272">
    <property type="protein sequence ID" value="SSX35617.1"/>
    <property type="molecule type" value="Genomic_DNA"/>
</dbReference>
<protein>
    <submittedName>
        <fullName evidence="2">CSON010480 protein</fullName>
    </submittedName>
</protein>
<gene>
    <name evidence="2" type="primary">CSON010480</name>
</gene>
<reference evidence="2" key="2">
    <citation type="submission" date="2018-07" db="EMBL/GenBank/DDBJ databases">
        <authorList>
            <person name="Quirk P.G."/>
            <person name="Krulwich T.A."/>
        </authorList>
    </citation>
    <scope>NUCLEOTIDE SEQUENCE</scope>
</reference>
<organism evidence="2">
    <name type="scientific">Culicoides sonorensis</name>
    <name type="common">Biting midge</name>
    <dbReference type="NCBI Taxonomy" id="179676"/>
    <lineage>
        <taxon>Eukaryota</taxon>
        <taxon>Metazoa</taxon>
        <taxon>Ecdysozoa</taxon>
        <taxon>Arthropoda</taxon>
        <taxon>Hexapoda</taxon>
        <taxon>Insecta</taxon>
        <taxon>Pterygota</taxon>
        <taxon>Neoptera</taxon>
        <taxon>Endopterygota</taxon>
        <taxon>Diptera</taxon>
        <taxon>Nematocera</taxon>
        <taxon>Chironomoidea</taxon>
        <taxon>Ceratopogonidae</taxon>
        <taxon>Ceratopogoninae</taxon>
        <taxon>Culicoides</taxon>
        <taxon>Monoculicoides</taxon>
    </lineage>
</organism>
<dbReference type="EMBL" id="UFQS01004272">
    <property type="protein sequence ID" value="SSX16297.1"/>
    <property type="molecule type" value="Genomic_DNA"/>
</dbReference>
<dbReference type="PANTHER" id="PTHR45913">
    <property type="entry name" value="EPM2A-INTERACTING PROTEIN 1"/>
    <property type="match status" value="1"/>
</dbReference>
<sequence length="476" mass="55030">MVRNKSTIRKFNENYVSFGYTYYINDQGHQVPMCLICNEERSISSMTPAKLKVHFEKHVKKNENPSDEELQQMHKENIQNNNNQNNSEDEKTKKFANYFSYLCSYTITKASLNYQVGEKFLKPLLIQSMQKLKDLKIDLEKVDISQLIQSIPLSRNTIMNRTKDIASDLHQQTMEDLKNSKIGHAFQSDASTDIQNQEQLVAFARYEVNGGLRNEILFLKPVGVYANAESTFNTISEFYAENDLDIDKLFDNTTDACPVNVGAKTGVNARIQQTQTQTKQARNNHCDLHKFAIATKIMTPKIKKTLEDSLKIINLIKNSALNSRLLEAKAKANRLKHTNLLYHSGVRWNSIGNSQLRLSELQAEVEDLIYERTLERNSKKAKEMYNIIKEPDFFIYISYMGDLFTMLNKTCNKMQGDCVNKFDTYDAIETCLENLRKIIIPNKKQIDTTYFPSLSEINLTNSHHTEFHQHRSRPQC</sequence>
<evidence type="ECO:0000313" key="1">
    <source>
        <dbReference type="EMBL" id="SSX16297.1"/>
    </source>
</evidence>
<dbReference type="VEuPathDB" id="VectorBase:CSON010480"/>
<dbReference type="AlphaFoldDB" id="A0A336N3Z0"/>
<dbReference type="OMA" id="TTDMEDC"/>